<organism evidence="2 3">
    <name type="scientific">Cirrhinus molitorella</name>
    <name type="common">mud carp</name>
    <dbReference type="NCBI Taxonomy" id="172907"/>
    <lineage>
        <taxon>Eukaryota</taxon>
        <taxon>Metazoa</taxon>
        <taxon>Chordata</taxon>
        <taxon>Craniata</taxon>
        <taxon>Vertebrata</taxon>
        <taxon>Euteleostomi</taxon>
        <taxon>Actinopterygii</taxon>
        <taxon>Neopterygii</taxon>
        <taxon>Teleostei</taxon>
        <taxon>Ostariophysi</taxon>
        <taxon>Cypriniformes</taxon>
        <taxon>Cyprinidae</taxon>
        <taxon>Labeoninae</taxon>
        <taxon>Labeonini</taxon>
        <taxon>Cirrhinus</taxon>
    </lineage>
</organism>
<feature type="region of interest" description="Disordered" evidence="1">
    <location>
        <begin position="36"/>
        <end position="105"/>
    </location>
</feature>
<proteinExistence type="predicted"/>
<evidence type="ECO:0000256" key="1">
    <source>
        <dbReference type="SAM" id="MobiDB-lite"/>
    </source>
</evidence>
<evidence type="ECO:0000313" key="2">
    <source>
        <dbReference type="EMBL" id="KAK2876656.1"/>
    </source>
</evidence>
<dbReference type="AlphaFoldDB" id="A0AA88PCF9"/>
<evidence type="ECO:0000313" key="3">
    <source>
        <dbReference type="Proteomes" id="UP001187343"/>
    </source>
</evidence>
<feature type="compositionally biased region" description="Polar residues" evidence="1">
    <location>
        <begin position="44"/>
        <end position="53"/>
    </location>
</feature>
<gene>
    <name evidence="2" type="ORF">Q8A67_020752</name>
</gene>
<keyword evidence="3" id="KW-1185">Reference proteome</keyword>
<name>A0AA88PCF9_9TELE</name>
<dbReference type="Proteomes" id="UP001187343">
    <property type="component" value="Unassembled WGS sequence"/>
</dbReference>
<sequence length="105" mass="12190">MCSLYHEYRQMASNIAFCTVVTMKEETDGFNRVQFIDGGHRGASAQNKQTKSKMGSAGRQWAADEGSAQEKRQRRENRNPEIRSRKLEQPSRRSKHRRTDKDKTD</sequence>
<reference evidence="2" key="1">
    <citation type="submission" date="2023-08" db="EMBL/GenBank/DDBJ databases">
        <title>Chromosome-level Genome Assembly of mud carp (Cirrhinus molitorella).</title>
        <authorList>
            <person name="Liu H."/>
        </authorList>
    </citation>
    <scope>NUCLEOTIDE SEQUENCE</scope>
    <source>
        <strain evidence="2">Prfri</strain>
        <tissue evidence="2">Muscle</tissue>
    </source>
</reference>
<feature type="compositionally biased region" description="Basic and acidic residues" evidence="1">
    <location>
        <begin position="68"/>
        <end position="91"/>
    </location>
</feature>
<dbReference type="EMBL" id="JAUYZG010000020">
    <property type="protein sequence ID" value="KAK2876656.1"/>
    <property type="molecule type" value="Genomic_DNA"/>
</dbReference>
<protein>
    <submittedName>
        <fullName evidence="2">Uncharacterized protein</fullName>
    </submittedName>
</protein>
<comment type="caution">
    <text evidence="2">The sequence shown here is derived from an EMBL/GenBank/DDBJ whole genome shotgun (WGS) entry which is preliminary data.</text>
</comment>
<accession>A0AA88PCF9</accession>